<feature type="repeat" description="TPR" evidence="4">
    <location>
        <begin position="228"/>
        <end position="261"/>
    </location>
</feature>
<evidence type="ECO:0000256" key="1">
    <source>
        <dbReference type="ARBA" id="ARBA00023015"/>
    </source>
</evidence>
<reference evidence="8 9" key="1">
    <citation type="submission" date="2014-07" db="EMBL/GenBank/DDBJ databases">
        <title>Genome of Chryseobacterium luteum DSM 18605.</title>
        <authorList>
            <person name="Stropko S.J."/>
            <person name="Pipes S.E."/>
            <person name="Newman J.D."/>
        </authorList>
    </citation>
    <scope>NUCLEOTIDE SEQUENCE [LARGE SCALE GENOMIC DNA]</scope>
    <source>
        <strain evidence="8 9">DSM 18605</strain>
    </source>
</reference>
<proteinExistence type="predicted"/>
<dbReference type="GO" id="GO:0003700">
    <property type="term" value="F:DNA-binding transcription factor activity"/>
    <property type="evidence" value="ECO:0007669"/>
    <property type="project" value="InterPro"/>
</dbReference>
<feature type="signal peptide" evidence="6">
    <location>
        <begin position="1"/>
        <end position="18"/>
    </location>
</feature>
<dbReference type="OrthoDB" id="5295174at2"/>
<dbReference type="Pfam" id="PF12833">
    <property type="entry name" value="HTH_18"/>
    <property type="match status" value="1"/>
</dbReference>
<gene>
    <name evidence="8" type="ORF">IX38_16840</name>
</gene>
<keyword evidence="4" id="KW-0802">TPR repeat</keyword>
<keyword evidence="5" id="KW-0812">Transmembrane</keyword>
<dbReference type="Gene3D" id="1.10.10.60">
    <property type="entry name" value="Homeodomain-like"/>
    <property type="match status" value="2"/>
</dbReference>
<evidence type="ECO:0000256" key="5">
    <source>
        <dbReference type="SAM" id="Phobius"/>
    </source>
</evidence>
<dbReference type="PROSITE" id="PS50005">
    <property type="entry name" value="TPR"/>
    <property type="match status" value="1"/>
</dbReference>
<keyword evidence="1" id="KW-0805">Transcription regulation</keyword>
<accession>A0A085ZBB8</accession>
<feature type="chain" id="PRO_5001800722" description="HTH araC/xylS-type domain-containing protein" evidence="6">
    <location>
        <begin position="19"/>
        <end position="514"/>
    </location>
</feature>
<feature type="domain" description="HTH araC/xylS-type" evidence="7">
    <location>
        <begin position="402"/>
        <end position="506"/>
    </location>
</feature>
<dbReference type="InterPro" id="IPR019734">
    <property type="entry name" value="TPR_rpt"/>
</dbReference>
<dbReference type="PANTHER" id="PTHR43280">
    <property type="entry name" value="ARAC-FAMILY TRANSCRIPTIONAL REGULATOR"/>
    <property type="match status" value="1"/>
</dbReference>
<dbReference type="SMART" id="SM00342">
    <property type="entry name" value="HTH_ARAC"/>
    <property type="match status" value="1"/>
</dbReference>
<dbReference type="GO" id="GO:0043565">
    <property type="term" value="F:sequence-specific DNA binding"/>
    <property type="evidence" value="ECO:0007669"/>
    <property type="project" value="InterPro"/>
</dbReference>
<dbReference type="PROSITE" id="PS01124">
    <property type="entry name" value="HTH_ARAC_FAMILY_2"/>
    <property type="match status" value="1"/>
</dbReference>
<comment type="caution">
    <text evidence="8">The sequence shown here is derived from an EMBL/GenBank/DDBJ whole genome shotgun (WGS) entry which is preliminary data.</text>
</comment>
<keyword evidence="3" id="KW-0804">Transcription</keyword>
<evidence type="ECO:0000259" key="7">
    <source>
        <dbReference type="PROSITE" id="PS01124"/>
    </source>
</evidence>
<dbReference type="Proteomes" id="UP000028703">
    <property type="component" value="Unassembled WGS sequence"/>
</dbReference>
<protein>
    <recommendedName>
        <fullName evidence="7">HTH araC/xylS-type domain-containing protein</fullName>
    </recommendedName>
</protein>
<evidence type="ECO:0000313" key="8">
    <source>
        <dbReference type="EMBL" id="KFF01732.1"/>
    </source>
</evidence>
<dbReference type="SMART" id="SM00028">
    <property type="entry name" value="TPR"/>
    <property type="match status" value="5"/>
</dbReference>
<dbReference type="SUPFAM" id="SSF48452">
    <property type="entry name" value="TPR-like"/>
    <property type="match status" value="2"/>
</dbReference>
<dbReference type="Gene3D" id="1.25.40.10">
    <property type="entry name" value="Tetratricopeptide repeat domain"/>
    <property type="match status" value="2"/>
</dbReference>
<dbReference type="InterPro" id="IPR011990">
    <property type="entry name" value="TPR-like_helical_dom_sf"/>
</dbReference>
<evidence type="ECO:0000256" key="3">
    <source>
        <dbReference type="ARBA" id="ARBA00023163"/>
    </source>
</evidence>
<dbReference type="eggNOG" id="COG2207">
    <property type="taxonomic scope" value="Bacteria"/>
</dbReference>
<dbReference type="EMBL" id="JPRO01000015">
    <property type="protein sequence ID" value="KFF01732.1"/>
    <property type="molecule type" value="Genomic_DNA"/>
</dbReference>
<keyword evidence="2" id="KW-0238">DNA-binding</keyword>
<keyword evidence="5" id="KW-1133">Transmembrane helix</keyword>
<organism evidence="8 9">
    <name type="scientific">Chryseobacterium luteum</name>
    <dbReference type="NCBI Taxonomy" id="421531"/>
    <lineage>
        <taxon>Bacteria</taxon>
        <taxon>Pseudomonadati</taxon>
        <taxon>Bacteroidota</taxon>
        <taxon>Flavobacteriia</taxon>
        <taxon>Flavobacteriales</taxon>
        <taxon>Weeksellaceae</taxon>
        <taxon>Chryseobacterium group</taxon>
        <taxon>Chryseobacterium</taxon>
    </lineage>
</organism>
<keyword evidence="9" id="KW-1185">Reference proteome</keyword>
<dbReference type="SUPFAM" id="SSF46689">
    <property type="entry name" value="Homeodomain-like"/>
    <property type="match status" value="1"/>
</dbReference>
<evidence type="ECO:0000313" key="9">
    <source>
        <dbReference type="Proteomes" id="UP000028703"/>
    </source>
</evidence>
<dbReference type="STRING" id="421531.IX38_16840"/>
<keyword evidence="5" id="KW-0472">Membrane</keyword>
<dbReference type="AlphaFoldDB" id="A0A085ZBB8"/>
<keyword evidence="6" id="KW-0732">Signal</keyword>
<evidence type="ECO:0000256" key="2">
    <source>
        <dbReference type="ARBA" id="ARBA00023125"/>
    </source>
</evidence>
<dbReference type="InterPro" id="IPR009057">
    <property type="entry name" value="Homeodomain-like_sf"/>
</dbReference>
<dbReference type="InterPro" id="IPR018060">
    <property type="entry name" value="HTH_AraC"/>
</dbReference>
<sequence>MMKPYFILFLLFIFAANAQTINKKEDSLIFLLKSTASPDEKITLGESLLLKDGYSDRFKAYVNRSVGSAFMTKGEFKTGQEFYQKAIAFAEKSDDYLCKVQTNCSMGEAYSALGLTSEGEEYLLKAKEYSTHLKDNEESTIAIFSINSILGNLYKSKKQPNKSLNIYKNSLFLSDKIKHRPEYYGALSYTYLGLGDAFGEKKIYDSSRFYYDKGIETSLKDPQKRYIYALYSGLGDIEVNAENYTQAIKNYNNALSFSSQLPPYAKSDIYKKIADSYLKLKSIKNVSKYTDSAKIYSAKAYTQSNKGLETAVDKIKNDKIAIINEKEKKVSNLLYLLLFFGALLIISTLWYFLNLKKQKKLYQEYVLQAQSLNKTQTETIIESLANHSQTSISTDLELDILEKLNIFENEEMFRDQDMSLSKLASHLNTNTNYLSRIINQRYNKNFNNYISELRINYITKKITENPSYRNYKISFLAEDSGFVSHSAFSTKFKEVTGVSPSQFLSFSSSERQIS</sequence>
<evidence type="ECO:0000256" key="6">
    <source>
        <dbReference type="SAM" id="SignalP"/>
    </source>
</evidence>
<dbReference type="PANTHER" id="PTHR43280:SF29">
    <property type="entry name" value="ARAC-FAMILY TRANSCRIPTIONAL REGULATOR"/>
    <property type="match status" value="1"/>
</dbReference>
<dbReference type="RefSeq" id="WP_051884818.1">
    <property type="nucleotide sequence ID" value="NZ_JPRO01000015.1"/>
</dbReference>
<name>A0A085ZBB8_9FLAO</name>
<evidence type="ECO:0000256" key="4">
    <source>
        <dbReference type="PROSITE-ProRule" id="PRU00339"/>
    </source>
</evidence>
<feature type="transmembrane region" description="Helical" evidence="5">
    <location>
        <begin position="333"/>
        <end position="353"/>
    </location>
</feature>